<keyword evidence="3" id="KW-1185">Reference proteome</keyword>
<evidence type="ECO:0000313" key="3">
    <source>
        <dbReference type="Proteomes" id="UP000193560"/>
    </source>
</evidence>
<dbReference type="STRING" id="90262.A0A1X2IN30"/>
<proteinExistence type="predicted"/>
<dbReference type="Pfam" id="PF08588">
    <property type="entry name" value="Duc1"/>
    <property type="match status" value="1"/>
</dbReference>
<dbReference type="Proteomes" id="UP000193560">
    <property type="component" value="Unassembled WGS sequence"/>
</dbReference>
<name>A0A1X2IN30_9FUNG</name>
<evidence type="ECO:0000313" key="2">
    <source>
        <dbReference type="EMBL" id="ORZ19420.1"/>
    </source>
</evidence>
<dbReference type="AlphaFoldDB" id="A0A1X2IN30"/>
<comment type="caution">
    <text evidence="2">The sequence shown here is derived from an EMBL/GenBank/DDBJ whole genome shotgun (WGS) entry which is preliminary data.</text>
</comment>
<dbReference type="OrthoDB" id="2119945at2759"/>
<dbReference type="InterPro" id="IPR013897">
    <property type="entry name" value="Duc1"/>
</dbReference>
<sequence>MLDIKIRVGTSLSELKTISPYEPCVVDGPHFKGTIDIRLKGLNAAQYFEQQPGTSFCIHLHGRFLTSTSTSADDIVFGNQFDQPLCLPRGFFLLTKFAQWWDPGLDLHLQEEQPYAYSPLIVTLNTLHITTTSSDAQQQKDVENDTGYTMQQCDPSAEISQPLLFQENTQLILPRYDTPLSSSKRQYYFSNLENRRQVSIESDQMWIGDFCNGYLDMMNGSIQIPGFSLDVLKYYQGQPLRFICKKRDDSVTYFIIEFSLSKCFNKEK</sequence>
<accession>A0A1X2IN30</accession>
<reference evidence="2 3" key="1">
    <citation type="submission" date="2016-07" db="EMBL/GenBank/DDBJ databases">
        <title>Pervasive Adenine N6-methylation of Active Genes in Fungi.</title>
        <authorList>
            <consortium name="DOE Joint Genome Institute"/>
            <person name="Mondo S.J."/>
            <person name="Dannebaum R.O."/>
            <person name="Kuo R.C."/>
            <person name="Labutti K."/>
            <person name="Haridas S."/>
            <person name="Kuo A."/>
            <person name="Salamov A."/>
            <person name="Ahrendt S.R."/>
            <person name="Lipzen A."/>
            <person name="Sullivan W."/>
            <person name="Andreopoulos W.B."/>
            <person name="Clum A."/>
            <person name="Lindquist E."/>
            <person name="Daum C."/>
            <person name="Ramamoorthy G.K."/>
            <person name="Gryganskyi A."/>
            <person name="Culley D."/>
            <person name="Magnuson J.K."/>
            <person name="James T.Y."/>
            <person name="O'Malley M.A."/>
            <person name="Stajich J.E."/>
            <person name="Spatafora J.W."/>
            <person name="Visel A."/>
            <person name="Grigoriev I.V."/>
        </authorList>
    </citation>
    <scope>NUCLEOTIDE SEQUENCE [LARGE SCALE GENOMIC DNA]</scope>
    <source>
        <strain evidence="2 3">NRRL 1336</strain>
    </source>
</reference>
<organism evidence="2 3">
    <name type="scientific">Absidia repens</name>
    <dbReference type="NCBI Taxonomy" id="90262"/>
    <lineage>
        <taxon>Eukaryota</taxon>
        <taxon>Fungi</taxon>
        <taxon>Fungi incertae sedis</taxon>
        <taxon>Mucoromycota</taxon>
        <taxon>Mucoromycotina</taxon>
        <taxon>Mucoromycetes</taxon>
        <taxon>Mucorales</taxon>
        <taxon>Cunninghamellaceae</taxon>
        <taxon>Absidia</taxon>
    </lineage>
</organism>
<feature type="non-terminal residue" evidence="2">
    <location>
        <position position="1"/>
    </location>
</feature>
<dbReference type="EMBL" id="MCGE01000007">
    <property type="protein sequence ID" value="ORZ19420.1"/>
    <property type="molecule type" value="Genomic_DNA"/>
</dbReference>
<evidence type="ECO:0000259" key="1">
    <source>
        <dbReference type="Pfam" id="PF08588"/>
    </source>
</evidence>
<feature type="domain" description="Domain of unknown function at the cortex 1" evidence="1">
    <location>
        <begin position="5"/>
        <end position="260"/>
    </location>
</feature>
<dbReference type="PANTHER" id="PTHR34826:SF2">
    <property type="entry name" value="UPF0590 PROTEIN C409.17C"/>
    <property type="match status" value="1"/>
</dbReference>
<protein>
    <recommendedName>
        <fullName evidence="1">Domain of unknown function at the cortex 1 domain-containing protein</fullName>
    </recommendedName>
</protein>
<dbReference type="PANTHER" id="PTHR34826">
    <property type="entry name" value="UPF0590 PROTEIN C409.17C"/>
    <property type="match status" value="1"/>
</dbReference>
<gene>
    <name evidence="2" type="ORF">BCR42DRAFT_347943</name>
</gene>